<feature type="domain" description="Major facilitator superfamily (MFS) profile" evidence="7">
    <location>
        <begin position="50"/>
        <end position="526"/>
    </location>
</feature>
<dbReference type="Gene3D" id="1.20.1720.10">
    <property type="entry name" value="Multidrug resistance protein D"/>
    <property type="match status" value="1"/>
</dbReference>
<dbReference type="Proteomes" id="UP000053259">
    <property type="component" value="Unassembled WGS sequence"/>
</dbReference>
<feature type="transmembrane region" description="Helical" evidence="6">
    <location>
        <begin position="95"/>
        <end position="114"/>
    </location>
</feature>
<evidence type="ECO:0000256" key="5">
    <source>
        <dbReference type="ARBA" id="ARBA00023136"/>
    </source>
</evidence>
<keyword evidence="3 6" id="KW-0812">Transmembrane</keyword>
<keyword evidence="2" id="KW-0813">Transport</keyword>
<dbReference type="InterPro" id="IPR010573">
    <property type="entry name" value="MFS_Str1/Tri12-like"/>
</dbReference>
<dbReference type="EMBL" id="KN847596">
    <property type="protein sequence ID" value="KIV98815.1"/>
    <property type="molecule type" value="Genomic_DNA"/>
</dbReference>
<dbReference type="CDD" id="cd06179">
    <property type="entry name" value="MFS_TRI12_like"/>
    <property type="match status" value="1"/>
</dbReference>
<evidence type="ECO:0000256" key="6">
    <source>
        <dbReference type="SAM" id="Phobius"/>
    </source>
</evidence>
<reference evidence="8 9" key="1">
    <citation type="submission" date="2015-01" db="EMBL/GenBank/DDBJ databases">
        <title>The Genome Sequence of Ochroconis gallopava CBS43764.</title>
        <authorList>
            <consortium name="The Broad Institute Genomics Platform"/>
            <person name="Cuomo C."/>
            <person name="de Hoog S."/>
            <person name="Gorbushina A."/>
            <person name="Stielow B."/>
            <person name="Teixiera M."/>
            <person name="Abouelleil A."/>
            <person name="Chapman S.B."/>
            <person name="Priest M."/>
            <person name="Young S.K."/>
            <person name="Wortman J."/>
            <person name="Nusbaum C."/>
            <person name="Birren B."/>
        </authorList>
    </citation>
    <scope>NUCLEOTIDE SEQUENCE [LARGE SCALE GENOMIC DNA]</scope>
    <source>
        <strain evidence="8 9">CBS 43764</strain>
    </source>
</reference>
<feature type="transmembrane region" description="Helical" evidence="6">
    <location>
        <begin position="156"/>
        <end position="175"/>
    </location>
</feature>
<dbReference type="GO" id="GO:0005886">
    <property type="term" value="C:plasma membrane"/>
    <property type="evidence" value="ECO:0007669"/>
    <property type="project" value="TreeGrafter"/>
</dbReference>
<keyword evidence="4 6" id="KW-1133">Transmembrane helix</keyword>
<dbReference type="InterPro" id="IPR005829">
    <property type="entry name" value="Sugar_transporter_CS"/>
</dbReference>
<dbReference type="SUPFAM" id="SSF103473">
    <property type="entry name" value="MFS general substrate transporter"/>
    <property type="match status" value="1"/>
</dbReference>
<dbReference type="InterPro" id="IPR053791">
    <property type="entry name" value="MFS_Tri12-like"/>
</dbReference>
<gene>
    <name evidence="8" type="ORF">PV09_09429</name>
</gene>
<feature type="transmembrane region" description="Helical" evidence="6">
    <location>
        <begin position="326"/>
        <end position="344"/>
    </location>
</feature>
<dbReference type="Pfam" id="PF06609">
    <property type="entry name" value="TRI12"/>
    <property type="match status" value="1"/>
</dbReference>
<organism evidence="8 9">
    <name type="scientific">Verruconis gallopava</name>
    <dbReference type="NCBI Taxonomy" id="253628"/>
    <lineage>
        <taxon>Eukaryota</taxon>
        <taxon>Fungi</taxon>
        <taxon>Dikarya</taxon>
        <taxon>Ascomycota</taxon>
        <taxon>Pezizomycotina</taxon>
        <taxon>Dothideomycetes</taxon>
        <taxon>Pleosporomycetidae</taxon>
        <taxon>Venturiales</taxon>
        <taxon>Sympoventuriaceae</taxon>
        <taxon>Verruconis</taxon>
    </lineage>
</organism>
<dbReference type="Gene3D" id="1.20.1250.20">
    <property type="entry name" value="MFS general substrate transporter like domains"/>
    <property type="match status" value="1"/>
</dbReference>
<feature type="transmembrane region" description="Helical" evidence="6">
    <location>
        <begin position="215"/>
        <end position="235"/>
    </location>
</feature>
<feature type="transmembrane region" description="Helical" evidence="6">
    <location>
        <begin position="364"/>
        <end position="385"/>
    </location>
</feature>
<feature type="transmembrane region" description="Helical" evidence="6">
    <location>
        <begin position="187"/>
        <end position="209"/>
    </location>
</feature>
<dbReference type="PROSITE" id="PS50850">
    <property type="entry name" value="MFS"/>
    <property type="match status" value="1"/>
</dbReference>
<dbReference type="GeneID" id="27317402"/>
<sequence length="591" mass="63492">MASEKLNPTDVIHAEDARSFPSTHAGHDIHHGIDEVIGRDFTVTDTEIPKGYFTSFSFLGSMFAIGIAFGCGVGGFTLAAPILTVINADIGPDANIIWVSLAYLLTTSIGLIIVGRVSDIFGRRWWFIGGCAVGTLGCIVAAVAPNVPALIAGETLIGIGGSVQISYAFIVSELVPQKYRFMANAYVFLWGIPFSGLAPAVAYGFIYHTNLGWRGVFYLMIAMNGLATLAFFFCYHPPTFHAKHGSRSKMDFVKHFDYVGTFIVVLGLLLFLMGLSWGGTVYPWKSAHVIACMVVGAVLTIAFFIYEALMPLKEPLLPMHLLRNRGWNITVILWALGAGVYYANALLWPSMVASMYAEGHGPMWIGWISCLPNCGILFGEYCACWYKKKTNWQIMVVFSLGGLFLALMATSTPDTIIRSSVFIFLASTFVGAAELLNSTVSTLCIDDQREIGTATGAAGSARSLISTICSTIYTVILSNRQKQTIPALVPRAVIAAGLPESSVAAFIAGISAGSFTKVPGVTPEIIAAGMAAYAKAANQAFNTVWLSTIAFSGLGAILSIWAPNVDHMLTGDVTVQVKDYKHDIEESAVKA</sequence>
<comment type="subcellular location">
    <subcellularLocation>
        <location evidence="1">Membrane</location>
        <topology evidence="1">Multi-pass membrane protein</topology>
    </subcellularLocation>
</comment>
<evidence type="ECO:0000256" key="2">
    <source>
        <dbReference type="ARBA" id="ARBA00022448"/>
    </source>
</evidence>
<protein>
    <recommendedName>
        <fullName evidence="7">Major facilitator superfamily (MFS) profile domain-containing protein</fullName>
    </recommendedName>
</protein>
<feature type="transmembrane region" description="Helical" evidence="6">
    <location>
        <begin position="540"/>
        <end position="562"/>
    </location>
</feature>
<dbReference type="InterPro" id="IPR036259">
    <property type="entry name" value="MFS_trans_sf"/>
</dbReference>
<evidence type="ECO:0000313" key="8">
    <source>
        <dbReference type="EMBL" id="KIV98815.1"/>
    </source>
</evidence>
<dbReference type="GO" id="GO:0022857">
    <property type="term" value="F:transmembrane transporter activity"/>
    <property type="evidence" value="ECO:0007669"/>
    <property type="project" value="InterPro"/>
</dbReference>
<feature type="transmembrane region" description="Helical" evidence="6">
    <location>
        <begin position="126"/>
        <end position="144"/>
    </location>
</feature>
<keyword evidence="9" id="KW-1185">Reference proteome</keyword>
<dbReference type="PROSITE" id="PS00216">
    <property type="entry name" value="SUGAR_TRANSPORT_1"/>
    <property type="match status" value="1"/>
</dbReference>
<dbReference type="VEuPathDB" id="FungiDB:PV09_09429"/>
<dbReference type="PANTHER" id="PTHR23501">
    <property type="entry name" value="MAJOR FACILITATOR SUPERFAMILY"/>
    <property type="match status" value="1"/>
</dbReference>
<evidence type="ECO:0000313" key="9">
    <source>
        <dbReference type="Proteomes" id="UP000053259"/>
    </source>
</evidence>
<dbReference type="InterPro" id="IPR020846">
    <property type="entry name" value="MFS_dom"/>
</dbReference>
<feature type="transmembrane region" description="Helical" evidence="6">
    <location>
        <begin position="416"/>
        <end position="436"/>
    </location>
</feature>
<name>A0A0D1X9G6_9PEZI</name>
<accession>A0A0D1X9G6</accession>
<evidence type="ECO:0000256" key="4">
    <source>
        <dbReference type="ARBA" id="ARBA00022989"/>
    </source>
</evidence>
<feature type="transmembrane region" description="Helical" evidence="6">
    <location>
        <begin position="392"/>
        <end position="410"/>
    </location>
</feature>
<dbReference type="AlphaFoldDB" id="A0A0D1X9G6"/>
<dbReference type="RefSeq" id="XP_016208685.1">
    <property type="nucleotide sequence ID" value="XM_016363486.1"/>
</dbReference>
<evidence type="ECO:0000256" key="1">
    <source>
        <dbReference type="ARBA" id="ARBA00004141"/>
    </source>
</evidence>
<dbReference type="PANTHER" id="PTHR23501:SF109">
    <property type="entry name" value="MAJOR FACILITATOR SUPERFAMILY (MFS) PROFILE DOMAIN-CONTAINING PROTEIN-RELATED"/>
    <property type="match status" value="1"/>
</dbReference>
<evidence type="ECO:0000259" key="7">
    <source>
        <dbReference type="PROSITE" id="PS50850"/>
    </source>
</evidence>
<keyword evidence="5 6" id="KW-0472">Membrane</keyword>
<feature type="transmembrane region" description="Helical" evidence="6">
    <location>
        <begin position="58"/>
        <end position="83"/>
    </location>
</feature>
<feature type="transmembrane region" description="Helical" evidence="6">
    <location>
        <begin position="256"/>
        <end position="275"/>
    </location>
</feature>
<dbReference type="HOGENOM" id="CLU_000960_25_2_1"/>
<evidence type="ECO:0000256" key="3">
    <source>
        <dbReference type="ARBA" id="ARBA00022692"/>
    </source>
</evidence>
<dbReference type="OrthoDB" id="4161376at2759"/>
<proteinExistence type="predicted"/>
<feature type="transmembrane region" description="Helical" evidence="6">
    <location>
        <begin position="287"/>
        <end position="306"/>
    </location>
</feature>
<dbReference type="InParanoid" id="A0A0D1X9G6"/>